<keyword evidence="2 4" id="KW-0238">DNA-binding</keyword>
<keyword evidence="5" id="KW-1185">Reference proteome</keyword>
<feature type="compositionally biased region" description="Basic and acidic residues" evidence="3">
    <location>
        <begin position="109"/>
        <end position="119"/>
    </location>
</feature>
<feature type="compositionally biased region" description="Low complexity" evidence="3">
    <location>
        <begin position="10"/>
        <end position="24"/>
    </location>
</feature>
<proteinExistence type="inferred from homology"/>
<dbReference type="Gene3D" id="4.10.520.10">
    <property type="entry name" value="IHF-like DNA-binding proteins"/>
    <property type="match status" value="1"/>
</dbReference>
<name>A0ABV7GPD0_9RHOB</name>
<evidence type="ECO:0000256" key="3">
    <source>
        <dbReference type="SAM" id="MobiDB-lite"/>
    </source>
</evidence>
<feature type="region of interest" description="Disordered" evidence="3">
    <location>
        <begin position="1"/>
        <end position="24"/>
    </location>
</feature>
<evidence type="ECO:0000313" key="4">
    <source>
        <dbReference type="EMBL" id="MFC3143464.1"/>
    </source>
</evidence>
<dbReference type="Pfam" id="PF00216">
    <property type="entry name" value="Bac_DNA_binding"/>
    <property type="match status" value="1"/>
</dbReference>
<sequence length="119" mass="12644">MAAPTETGNTTTPSATDTDDTAATPVKVLGKRELLERVVIASGIKKRAAKPVVEAMLKELGDAFARGETVNLQPFGKGIVKSFKDLENAQVLELRLRRSKTAVRAAETGPKDPLAEAAE</sequence>
<dbReference type="RefSeq" id="WP_275630753.1">
    <property type="nucleotide sequence ID" value="NZ_JARGYD010000001.1"/>
</dbReference>
<dbReference type="GO" id="GO:0003677">
    <property type="term" value="F:DNA binding"/>
    <property type="evidence" value="ECO:0007669"/>
    <property type="project" value="UniProtKB-KW"/>
</dbReference>
<evidence type="ECO:0000256" key="1">
    <source>
        <dbReference type="ARBA" id="ARBA00010529"/>
    </source>
</evidence>
<dbReference type="InterPro" id="IPR000119">
    <property type="entry name" value="Hist_DNA-bd"/>
</dbReference>
<organism evidence="4 5">
    <name type="scientific">Psychromarinibacter halotolerans</name>
    <dbReference type="NCBI Taxonomy" id="1775175"/>
    <lineage>
        <taxon>Bacteria</taxon>
        <taxon>Pseudomonadati</taxon>
        <taxon>Pseudomonadota</taxon>
        <taxon>Alphaproteobacteria</taxon>
        <taxon>Rhodobacterales</taxon>
        <taxon>Paracoccaceae</taxon>
        <taxon>Psychromarinibacter</taxon>
    </lineage>
</organism>
<comment type="similarity">
    <text evidence="1">Belongs to the bacterial histone-like protein family.</text>
</comment>
<accession>A0ABV7GPD0</accession>
<protein>
    <submittedName>
        <fullName evidence="4">HU family DNA-binding protein</fullName>
    </submittedName>
</protein>
<dbReference type="Proteomes" id="UP001595632">
    <property type="component" value="Unassembled WGS sequence"/>
</dbReference>
<comment type="caution">
    <text evidence="4">The sequence shown here is derived from an EMBL/GenBank/DDBJ whole genome shotgun (WGS) entry which is preliminary data.</text>
</comment>
<evidence type="ECO:0000256" key="2">
    <source>
        <dbReference type="ARBA" id="ARBA00023125"/>
    </source>
</evidence>
<feature type="region of interest" description="Disordered" evidence="3">
    <location>
        <begin position="100"/>
        <end position="119"/>
    </location>
</feature>
<dbReference type="EMBL" id="JBHRTB010000010">
    <property type="protein sequence ID" value="MFC3143464.1"/>
    <property type="molecule type" value="Genomic_DNA"/>
</dbReference>
<reference evidence="5" key="1">
    <citation type="journal article" date="2019" name="Int. J. Syst. Evol. Microbiol.">
        <title>The Global Catalogue of Microorganisms (GCM) 10K type strain sequencing project: providing services to taxonomists for standard genome sequencing and annotation.</title>
        <authorList>
            <consortium name="The Broad Institute Genomics Platform"/>
            <consortium name="The Broad Institute Genome Sequencing Center for Infectious Disease"/>
            <person name="Wu L."/>
            <person name="Ma J."/>
        </authorList>
    </citation>
    <scope>NUCLEOTIDE SEQUENCE [LARGE SCALE GENOMIC DNA]</scope>
    <source>
        <strain evidence="5">KCTC 52366</strain>
    </source>
</reference>
<gene>
    <name evidence="4" type="ORF">ACFOGP_12130</name>
</gene>
<dbReference type="SUPFAM" id="SSF47729">
    <property type="entry name" value="IHF-like DNA-binding proteins"/>
    <property type="match status" value="1"/>
</dbReference>
<dbReference type="InterPro" id="IPR010992">
    <property type="entry name" value="IHF-like_DNA-bd_dom_sf"/>
</dbReference>
<evidence type="ECO:0000313" key="5">
    <source>
        <dbReference type="Proteomes" id="UP001595632"/>
    </source>
</evidence>